<proteinExistence type="inferred from homology"/>
<feature type="transmembrane region" description="Helical" evidence="9">
    <location>
        <begin position="438"/>
        <end position="458"/>
    </location>
</feature>
<dbReference type="NCBIfam" id="NF000282">
    <property type="entry name" value="RND_permease_1"/>
    <property type="match status" value="1"/>
</dbReference>
<keyword evidence="11" id="KW-1185">Reference proteome</keyword>
<keyword evidence="8 9" id="KW-0472">Membrane</keyword>
<feature type="transmembrane region" description="Helical" evidence="9">
    <location>
        <begin position="539"/>
        <end position="556"/>
    </location>
</feature>
<dbReference type="Pfam" id="PF00873">
    <property type="entry name" value="ACR_tran"/>
    <property type="match status" value="1"/>
</dbReference>
<comment type="caution">
    <text evidence="10">The sequence shown here is derived from an EMBL/GenBank/DDBJ whole genome shotgun (WGS) entry which is preliminary data.</text>
</comment>
<evidence type="ECO:0000256" key="9">
    <source>
        <dbReference type="RuleBase" id="RU364070"/>
    </source>
</evidence>
<feature type="transmembrane region" description="Helical" evidence="9">
    <location>
        <begin position="895"/>
        <end position="915"/>
    </location>
</feature>
<feature type="transmembrane region" description="Helical" evidence="9">
    <location>
        <begin position="366"/>
        <end position="387"/>
    </location>
</feature>
<dbReference type="Gene3D" id="3.30.70.1430">
    <property type="entry name" value="Multidrug efflux transporter AcrB pore domain"/>
    <property type="match status" value="2"/>
</dbReference>
<evidence type="ECO:0000256" key="1">
    <source>
        <dbReference type="ARBA" id="ARBA00004429"/>
    </source>
</evidence>
<dbReference type="Proteomes" id="UP000661077">
    <property type="component" value="Unassembled WGS sequence"/>
</dbReference>
<comment type="similarity">
    <text evidence="2 9">Belongs to the resistance-nodulation-cell division (RND) (TC 2.A.6) family.</text>
</comment>
<evidence type="ECO:0000313" key="10">
    <source>
        <dbReference type="EMBL" id="MBM0106274.1"/>
    </source>
</evidence>
<evidence type="ECO:0000256" key="5">
    <source>
        <dbReference type="ARBA" id="ARBA00022519"/>
    </source>
</evidence>
<keyword evidence="4" id="KW-1003">Cell membrane</keyword>
<organism evidence="10 11">
    <name type="scientific">Steroidobacter gossypii</name>
    <dbReference type="NCBI Taxonomy" id="2805490"/>
    <lineage>
        <taxon>Bacteria</taxon>
        <taxon>Pseudomonadati</taxon>
        <taxon>Pseudomonadota</taxon>
        <taxon>Gammaproteobacteria</taxon>
        <taxon>Steroidobacterales</taxon>
        <taxon>Steroidobacteraceae</taxon>
        <taxon>Steroidobacter</taxon>
    </lineage>
</organism>
<dbReference type="Gene3D" id="1.20.1640.10">
    <property type="entry name" value="Multidrug efflux transporter AcrB transmembrane domain"/>
    <property type="match status" value="2"/>
</dbReference>
<keyword evidence="6 9" id="KW-0812">Transmembrane</keyword>
<evidence type="ECO:0000256" key="7">
    <source>
        <dbReference type="ARBA" id="ARBA00022989"/>
    </source>
</evidence>
<feature type="transmembrane region" description="Helical" evidence="9">
    <location>
        <begin position="970"/>
        <end position="992"/>
    </location>
</feature>
<dbReference type="SUPFAM" id="SSF82866">
    <property type="entry name" value="Multidrug efflux transporter AcrB transmembrane domain"/>
    <property type="match status" value="2"/>
</dbReference>
<evidence type="ECO:0000256" key="4">
    <source>
        <dbReference type="ARBA" id="ARBA00022475"/>
    </source>
</evidence>
<keyword evidence="7 9" id="KW-1133">Transmembrane helix</keyword>
<evidence type="ECO:0000256" key="6">
    <source>
        <dbReference type="ARBA" id="ARBA00022692"/>
    </source>
</evidence>
<dbReference type="PRINTS" id="PR00702">
    <property type="entry name" value="ACRIFLAVINRP"/>
</dbReference>
<dbReference type="PANTHER" id="PTHR32063">
    <property type="match status" value="1"/>
</dbReference>
<evidence type="ECO:0000256" key="2">
    <source>
        <dbReference type="ARBA" id="ARBA00010942"/>
    </source>
</evidence>
<evidence type="ECO:0000256" key="8">
    <source>
        <dbReference type="ARBA" id="ARBA00023136"/>
    </source>
</evidence>
<dbReference type="InterPro" id="IPR001036">
    <property type="entry name" value="Acrflvin-R"/>
</dbReference>
<dbReference type="SUPFAM" id="SSF82714">
    <property type="entry name" value="Multidrug efflux transporter AcrB TolC docking domain, DN and DC subdomains"/>
    <property type="match status" value="2"/>
</dbReference>
<accession>A0ABS1WZ79</accession>
<feature type="transmembrane region" description="Helical" evidence="9">
    <location>
        <begin position="470"/>
        <end position="497"/>
    </location>
</feature>
<gene>
    <name evidence="10" type="ORF">JM946_16190</name>
</gene>
<dbReference type="EMBL" id="JAEVLS010000003">
    <property type="protein sequence ID" value="MBM0106274.1"/>
    <property type="molecule type" value="Genomic_DNA"/>
</dbReference>
<protein>
    <recommendedName>
        <fullName evidence="9">Efflux pump membrane transporter</fullName>
    </recommendedName>
</protein>
<feature type="transmembrane region" description="Helical" evidence="9">
    <location>
        <begin position="998"/>
        <end position="1024"/>
    </location>
</feature>
<dbReference type="InterPro" id="IPR027463">
    <property type="entry name" value="AcrB_DN_DC_subdom"/>
</dbReference>
<comment type="subcellular location">
    <subcellularLocation>
        <location evidence="1 9">Cell inner membrane</location>
        <topology evidence="1 9">Multi-pass membrane protein</topology>
    </subcellularLocation>
</comment>
<feature type="transmembrane region" description="Helical" evidence="9">
    <location>
        <begin position="921"/>
        <end position="942"/>
    </location>
</feature>
<name>A0ABS1WZ79_9GAMM</name>
<dbReference type="Gene3D" id="3.30.70.1440">
    <property type="entry name" value="Multidrug efflux transporter AcrB pore domain"/>
    <property type="match status" value="1"/>
</dbReference>
<dbReference type="InterPro" id="IPR004764">
    <property type="entry name" value="MdtF-like"/>
</dbReference>
<keyword evidence="5 9" id="KW-0997">Cell inner membrane</keyword>
<keyword evidence="3 9" id="KW-0813">Transport</keyword>
<dbReference type="PANTHER" id="PTHR32063:SF32">
    <property type="entry name" value="AMINOGLYCOSIDE EFFLUX PUMP-RELATED"/>
    <property type="match status" value="1"/>
</dbReference>
<evidence type="ECO:0000256" key="3">
    <source>
        <dbReference type="ARBA" id="ARBA00022448"/>
    </source>
</evidence>
<comment type="caution">
    <text evidence="9">Lacks conserved residue(s) required for the propagation of feature annotation.</text>
</comment>
<dbReference type="Gene3D" id="3.30.70.1320">
    <property type="entry name" value="Multidrug efflux transporter AcrB pore domain like"/>
    <property type="match status" value="1"/>
</dbReference>
<sequence length="1053" mass="112741">MAKFFVGRPIFAWVIAIVIMLAGTAAITSLPVAQYPDVAPPTVAISATYVGASAETVENSVTQVIEQQLTGLDGLLYFSSSSSSNGQSSIQVTFDQGTNPDTAQVQVQNKVQQALPRLPSSVQQQGVTVVKSQNDFLMIVAVADTTDRATASDLADFLVSNLQDPIARVHGVGGVQVFGSQYAMRIWLDPAKLLSYNLMPSDVRAAIESQNTQVSAGKIGGLPSPPGQQLNATVTAQSKLQTPEQFRAIIVKHDTSGATVRLGDVARVELGSESYDSVPRANGHPASGLAVKLAPGANALTTAEGVRKVVDELRPSLPEGYELGYPRDSTAFIKISIEEVVKTLIEAIVLVVIVMFVFLQNWRATLIPAIAVPVVLLGTFGVLQVFGYSINTLTMFAMVLSIGLLVDDAIVVVENVERIMREEGLGPRDATLKSMSEITPALIGIATVLSAVFLPMAFFSGSTGVIYRQFSITIVSSMILSVVVALILTPALCAQILKHVHGEQEQRGFFGWFNRNFDRAVNRYEHGVIKVLKRPLQGMLVFGAITLAMGLLLLRLPTGFLPTEDQGQVMVQFTLPPGASISRTVEVAKTIEKYFLENEKDNINTMFTLSGFNFSGSGQNAGMAFLNLKHWNERKGAENRADNIARRATMAFSTIRDAQVFSLNPPSIAGLGQSGGFEFQLQAGAGTDRETLRQMRDELLNHARADATLSSVRLGALPDTPQLHVEIDQAKASSLGLSLADVNTSLSAAWAGIYVNDFIDRARVKRVYMQADAPFRSSPEDLAHWYVRSESGTMTPFSAFATTQWTYGPENLSRYNGLASYSIQGAAAPSVSSGTAMDKMEELVGKLPPGAAFDWSGLSYQERLAGGQKLLLYSISILVVFLCLAALYESWSVPFSVMLVIPLGVVGAVLGATLRGLENDVYFQVALLTTIGLSAKNAILIVEFAEAAYMRGASLVDAAVEAARLRLRPIIMTSLAFVAGVMPLAVSTGAGANSRISIGTGVVGGTLTATVLAIFLVPLFFVLVRKLFKDRSDVVGEPESAGVRVQGEGAQHA</sequence>
<dbReference type="NCBIfam" id="TIGR00915">
    <property type="entry name" value="2A0602"/>
    <property type="match status" value="1"/>
</dbReference>
<dbReference type="Gene3D" id="3.30.2090.10">
    <property type="entry name" value="Multidrug efflux transporter AcrB TolC docking domain, DN and DC subdomains"/>
    <property type="match status" value="2"/>
</dbReference>
<reference evidence="10 11" key="1">
    <citation type="journal article" date="2021" name="Int. J. Syst. Evol. Microbiol.">
        <title>Steroidobacter gossypii sp. nov., isolated from soil of cotton cropping field.</title>
        <authorList>
            <person name="Huang R."/>
            <person name="Yang S."/>
            <person name="Zhen C."/>
            <person name="Liu W."/>
        </authorList>
    </citation>
    <scope>NUCLEOTIDE SEQUENCE [LARGE SCALE GENOMIC DNA]</scope>
    <source>
        <strain evidence="10 11">S1-65</strain>
    </source>
</reference>
<feature type="transmembrane region" description="Helical" evidence="9">
    <location>
        <begin position="340"/>
        <end position="359"/>
    </location>
</feature>
<dbReference type="SUPFAM" id="SSF82693">
    <property type="entry name" value="Multidrug efflux transporter AcrB pore domain, PN1, PN2, PC1 and PC2 subdomains"/>
    <property type="match status" value="4"/>
</dbReference>
<feature type="transmembrane region" description="Helical" evidence="9">
    <location>
        <begin position="870"/>
        <end position="888"/>
    </location>
</feature>
<evidence type="ECO:0000313" key="11">
    <source>
        <dbReference type="Proteomes" id="UP000661077"/>
    </source>
</evidence>